<keyword evidence="3" id="KW-1185">Reference proteome</keyword>
<evidence type="ECO:0000313" key="3">
    <source>
        <dbReference type="Proteomes" id="UP000266841"/>
    </source>
</evidence>
<evidence type="ECO:0000256" key="1">
    <source>
        <dbReference type="SAM" id="MobiDB-lite"/>
    </source>
</evidence>
<dbReference type="Proteomes" id="UP000266841">
    <property type="component" value="Unassembled WGS sequence"/>
</dbReference>
<feature type="compositionally biased region" description="Acidic residues" evidence="1">
    <location>
        <begin position="173"/>
        <end position="186"/>
    </location>
</feature>
<feature type="compositionally biased region" description="Basic and acidic residues" evidence="1">
    <location>
        <begin position="131"/>
        <end position="145"/>
    </location>
</feature>
<dbReference type="EMBL" id="AGNL01020310">
    <property type="protein sequence ID" value="EJK61193.1"/>
    <property type="molecule type" value="Genomic_DNA"/>
</dbReference>
<reference evidence="2 3" key="1">
    <citation type="journal article" date="2012" name="Genome Biol.">
        <title>Genome and low-iron response of an oceanic diatom adapted to chronic iron limitation.</title>
        <authorList>
            <person name="Lommer M."/>
            <person name="Specht M."/>
            <person name="Roy A.S."/>
            <person name="Kraemer L."/>
            <person name="Andreson R."/>
            <person name="Gutowska M.A."/>
            <person name="Wolf J."/>
            <person name="Bergner S.V."/>
            <person name="Schilhabel M.B."/>
            <person name="Klostermeier U.C."/>
            <person name="Beiko R.G."/>
            <person name="Rosenstiel P."/>
            <person name="Hippler M."/>
            <person name="Laroche J."/>
        </authorList>
    </citation>
    <scope>NUCLEOTIDE SEQUENCE [LARGE SCALE GENOMIC DNA]</scope>
    <source>
        <strain evidence="2 3">CCMP1005</strain>
    </source>
</reference>
<feature type="compositionally biased region" description="Basic and acidic residues" evidence="1">
    <location>
        <begin position="197"/>
        <end position="213"/>
    </location>
</feature>
<organism evidence="2 3">
    <name type="scientific">Thalassiosira oceanica</name>
    <name type="common">Marine diatom</name>
    <dbReference type="NCBI Taxonomy" id="159749"/>
    <lineage>
        <taxon>Eukaryota</taxon>
        <taxon>Sar</taxon>
        <taxon>Stramenopiles</taxon>
        <taxon>Ochrophyta</taxon>
        <taxon>Bacillariophyta</taxon>
        <taxon>Coscinodiscophyceae</taxon>
        <taxon>Thalassiosirophycidae</taxon>
        <taxon>Thalassiosirales</taxon>
        <taxon>Thalassiosiraceae</taxon>
        <taxon>Thalassiosira</taxon>
    </lineage>
</organism>
<proteinExistence type="predicted"/>
<name>K0S589_THAOC</name>
<feature type="region of interest" description="Disordered" evidence="1">
    <location>
        <begin position="231"/>
        <end position="254"/>
    </location>
</feature>
<feature type="region of interest" description="Disordered" evidence="1">
    <location>
        <begin position="93"/>
        <end position="154"/>
    </location>
</feature>
<dbReference type="AlphaFoldDB" id="K0S589"/>
<sequence length="499" mass="55431">MPPPGSICLKFDEIADTQGRPLGHYTYLRLNDDFFKENLPANAALEENIANAVYSVPVSVSRKCGCGCASACLIGLHPSQLNTTARSASTAVDSSLAVDDPVTSDTSADSEVEPATTRHRQRRGRSLGPPRRVDDHSRGRDDGHARSLSVHATRARLGSQNDIIYEDIFRSESEEESSESGSEEVDESRTERRRRLLKEGSRRREERKKREVRAVRSQILPHIPGPFVSLCISPRHGNQSHRRPNKTREPDDTASQQICGVISFFFATTDNPIGIALRIILQRESKQWKRLKIKKIPDEEIIAFFEKHAKMRKLCLNICSTSQIFTNFKKGVRAGFNRDVLEAFSTYNKLNFKDGTKVTPAEARDNFDIRVVHVGACRTEGDAVRIESALQQLLIGIADKGVNGRVISMPRGCPIVKLSVVNTEPRGVGNQEPDHEKPVYNVFIGAATSVIDNDEFKNSDKYGNRSKNKGNESLRVQEAKNGNIGGGKGLRDCDASWVP</sequence>
<evidence type="ECO:0000313" key="2">
    <source>
        <dbReference type="EMBL" id="EJK61193.1"/>
    </source>
</evidence>
<protein>
    <submittedName>
        <fullName evidence="2">Uncharacterized protein</fullName>
    </submittedName>
</protein>
<accession>K0S589</accession>
<gene>
    <name evidence="2" type="ORF">THAOC_18362</name>
</gene>
<feature type="region of interest" description="Disordered" evidence="1">
    <location>
        <begin position="456"/>
        <end position="499"/>
    </location>
</feature>
<feature type="compositionally biased region" description="Basic and acidic residues" evidence="1">
    <location>
        <begin position="456"/>
        <end position="478"/>
    </location>
</feature>
<comment type="caution">
    <text evidence="2">The sequence shown here is derived from an EMBL/GenBank/DDBJ whole genome shotgun (WGS) entry which is preliminary data.</text>
</comment>
<feature type="region of interest" description="Disordered" evidence="1">
    <location>
        <begin position="170"/>
        <end position="213"/>
    </location>
</feature>
<feature type="compositionally biased region" description="Basic and acidic residues" evidence="1">
    <location>
        <begin position="489"/>
        <end position="499"/>
    </location>
</feature>